<proteinExistence type="predicted"/>
<organism evidence="1 2">
    <name type="scientific">Dorea formicigenerans</name>
    <dbReference type="NCBI Taxonomy" id="39486"/>
    <lineage>
        <taxon>Bacteria</taxon>
        <taxon>Bacillati</taxon>
        <taxon>Bacillota</taxon>
        <taxon>Clostridia</taxon>
        <taxon>Lachnospirales</taxon>
        <taxon>Lachnospiraceae</taxon>
        <taxon>Dorea</taxon>
    </lineage>
</organism>
<reference evidence="1 2" key="1">
    <citation type="submission" date="2018-08" db="EMBL/GenBank/DDBJ databases">
        <title>A genome reference for cultivated species of the human gut microbiota.</title>
        <authorList>
            <person name="Zou Y."/>
            <person name="Xue W."/>
            <person name="Luo G."/>
        </authorList>
    </citation>
    <scope>NUCLEOTIDE SEQUENCE [LARGE SCALE GENOMIC DNA]</scope>
    <source>
        <strain evidence="1 2">AM42-8</strain>
    </source>
</reference>
<dbReference type="AlphaFoldDB" id="A0A413SG79"/>
<dbReference type="Gene3D" id="3.10.20.30">
    <property type="match status" value="1"/>
</dbReference>
<comment type="caution">
    <text evidence="1">The sequence shown here is derived from an EMBL/GenBank/DDBJ whole genome shotgun (WGS) entry which is preliminary data.</text>
</comment>
<dbReference type="Pfam" id="PF02597">
    <property type="entry name" value="ThiS"/>
    <property type="match status" value="1"/>
</dbReference>
<accession>A0A413SG79</accession>
<protein>
    <submittedName>
        <fullName evidence="1">Sulfur carrier protein ThiS</fullName>
    </submittedName>
</protein>
<dbReference type="InterPro" id="IPR016155">
    <property type="entry name" value="Mopterin_synth/thiamin_S_b"/>
</dbReference>
<dbReference type="NCBIfam" id="TIGR01683">
    <property type="entry name" value="thiS"/>
    <property type="match status" value="1"/>
</dbReference>
<dbReference type="InterPro" id="IPR010035">
    <property type="entry name" value="Thi_S"/>
</dbReference>
<dbReference type="SUPFAM" id="SSF54285">
    <property type="entry name" value="MoaD/ThiS"/>
    <property type="match status" value="1"/>
</dbReference>
<dbReference type="InterPro" id="IPR003749">
    <property type="entry name" value="ThiS/MoaD-like"/>
</dbReference>
<dbReference type="EMBL" id="QSFS01000019">
    <property type="protein sequence ID" value="RHA66377.1"/>
    <property type="molecule type" value="Genomic_DNA"/>
</dbReference>
<sequence length="38" mass="4270">MMIIVVINEEFVPSDEKETTVLKEGDVVEFLYFMGGGC</sequence>
<dbReference type="Proteomes" id="UP000285642">
    <property type="component" value="Unassembled WGS sequence"/>
</dbReference>
<evidence type="ECO:0000313" key="2">
    <source>
        <dbReference type="Proteomes" id="UP000285642"/>
    </source>
</evidence>
<dbReference type="InterPro" id="IPR012675">
    <property type="entry name" value="Beta-grasp_dom_sf"/>
</dbReference>
<gene>
    <name evidence="1" type="primary">thiS</name>
    <name evidence="1" type="ORF">DW924_13990</name>
</gene>
<evidence type="ECO:0000313" key="1">
    <source>
        <dbReference type="EMBL" id="RHA66377.1"/>
    </source>
</evidence>
<dbReference type="CDD" id="cd00565">
    <property type="entry name" value="Ubl_ThiS"/>
    <property type="match status" value="1"/>
</dbReference>
<name>A0A413SG79_9FIRM</name>